<organism evidence="2 3">
    <name type="scientific">Tepidimonas fonticaldi</name>
    <dbReference type="NCBI Taxonomy" id="1101373"/>
    <lineage>
        <taxon>Bacteria</taxon>
        <taxon>Pseudomonadati</taxon>
        <taxon>Pseudomonadota</taxon>
        <taxon>Betaproteobacteria</taxon>
        <taxon>Burkholderiales</taxon>
        <taxon>Tepidimonas</taxon>
    </lineage>
</organism>
<sequence length="248" mass="26621">MALTFDSPLPPAPRRPAFHDRLRGWGWVVLVTAVLAGCATPPPPQAEAPAPPVTVAPPPPPAPALEPPFTGKVSLAANERDYRRDGAQHLYGHYGDRVFRGKLPPLIQAVGVMRLDIGPRGELRRFEWMRAPDHVPHVKAEIERLVRAAAPFPAPQRLGSVSYTDTWLWDKSGTFQLDTLTEGQLDRMPPPPARATKPATSPAASRPAAAAKSRQAPTTAARKAPAGSTATRVAQGEDAAAQPVQLPR</sequence>
<accession>A0A1A6DT57</accession>
<evidence type="ECO:0000313" key="2">
    <source>
        <dbReference type="EMBL" id="OBS30107.1"/>
    </source>
</evidence>
<name>A0A1A6DT57_9BURK</name>
<feature type="compositionally biased region" description="Pro residues" evidence="1">
    <location>
        <begin position="42"/>
        <end position="66"/>
    </location>
</feature>
<comment type="caution">
    <text evidence="2">The sequence shown here is derived from an EMBL/GenBank/DDBJ whole genome shotgun (WGS) entry which is preliminary data.</text>
</comment>
<dbReference type="RefSeq" id="WP_068610606.1">
    <property type="nucleotide sequence ID" value="NZ_LZDH01000065.1"/>
</dbReference>
<dbReference type="EMBL" id="LZDH01000065">
    <property type="protein sequence ID" value="OBS30107.1"/>
    <property type="molecule type" value="Genomic_DNA"/>
</dbReference>
<feature type="compositionally biased region" description="Low complexity" evidence="1">
    <location>
        <begin position="194"/>
        <end position="221"/>
    </location>
</feature>
<proteinExistence type="predicted"/>
<feature type="region of interest" description="Disordered" evidence="1">
    <location>
        <begin position="181"/>
        <end position="248"/>
    </location>
</feature>
<dbReference type="AlphaFoldDB" id="A0A1A6DT57"/>
<dbReference type="Proteomes" id="UP000091969">
    <property type="component" value="Unassembled WGS sequence"/>
</dbReference>
<reference evidence="2 3" key="1">
    <citation type="submission" date="2016-06" db="EMBL/GenBank/DDBJ databases">
        <title>Genome sequence of Tepidimonas fonticaldi PL17.</title>
        <authorList>
            <person name="Pinnaka A.K."/>
        </authorList>
    </citation>
    <scope>NUCLEOTIDE SEQUENCE [LARGE SCALE GENOMIC DNA]</scope>
    <source>
        <strain evidence="2 3">PL17</strain>
    </source>
</reference>
<feature type="region of interest" description="Disordered" evidence="1">
    <location>
        <begin position="42"/>
        <end position="68"/>
    </location>
</feature>
<evidence type="ECO:0000256" key="1">
    <source>
        <dbReference type="SAM" id="MobiDB-lite"/>
    </source>
</evidence>
<protein>
    <submittedName>
        <fullName evidence="2">Uncharacterized protein</fullName>
    </submittedName>
</protein>
<evidence type="ECO:0000313" key="3">
    <source>
        <dbReference type="Proteomes" id="UP000091969"/>
    </source>
</evidence>
<gene>
    <name evidence="2" type="ORF">A9O67_10035</name>
</gene>
<keyword evidence="3" id="KW-1185">Reference proteome</keyword>